<keyword evidence="1" id="KW-0732">Signal</keyword>
<name>A0AAX1UIG2_CERSP</name>
<dbReference type="EMBL" id="QWGP01000021">
    <property type="protein sequence ID" value="RHZ92785.1"/>
    <property type="molecule type" value="Genomic_DNA"/>
</dbReference>
<evidence type="ECO:0008006" key="4">
    <source>
        <dbReference type="Google" id="ProtNLM"/>
    </source>
</evidence>
<comment type="caution">
    <text evidence="2">The sequence shown here is derived from an EMBL/GenBank/DDBJ whole genome shotgun (WGS) entry which is preliminary data.</text>
</comment>
<evidence type="ECO:0000313" key="3">
    <source>
        <dbReference type="Proteomes" id="UP000266305"/>
    </source>
</evidence>
<dbReference type="AlphaFoldDB" id="A0AAX1UIG2"/>
<reference evidence="2 3" key="1">
    <citation type="submission" date="2018-08" db="EMBL/GenBank/DDBJ databases">
        <title>Draft genome sequence of Rhodobacter sphaeroides FY.</title>
        <authorList>
            <person name="Rayyan A."/>
            <person name="Meyer T.E."/>
            <person name="Kyndt J.A."/>
        </authorList>
    </citation>
    <scope>NUCLEOTIDE SEQUENCE [LARGE SCALE GENOMIC DNA]</scope>
    <source>
        <strain evidence="2 3">FY</strain>
    </source>
</reference>
<feature type="signal peptide" evidence="1">
    <location>
        <begin position="1"/>
        <end position="28"/>
    </location>
</feature>
<gene>
    <name evidence="2" type="ORF">D1114_16405</name>
</gene>
<feature type="chain" id="PRO_5043522322" description="DUF2946 domain-containing protein" evidence="1">
    <location>
        <begin position="29"/>
        <end position="126"/>
    </location>
</feature>
<protein>
    <recommendedName>
        <fullName evidence="4">DUF2946 domain-containing protein</fullName>
    </recommendedName>
</protein>
<accession>A0AAX1UIG2</accession>
<sequence length="126" mass="12389">MAGAGRPMIGAMMRSLLACLLSLCLAVASLTVAEARGRAAGAQQVVICTGYGVTAVALDAQGRPMGPLHPCPDCLGGLTLLALPQAPALPALSLGRGEALAVPPPIRATAAASPVPCARDPPVSSA</sequence>
<dbReference type="Proteomes" id="UP000266305">
    <property type="component" value="Unassembled WGS sequence"/>
</dbReference>
<evidence type="ECO:0000313" key="2">
    <source>
        <dbReference type="EMBL" id="RHZ92785.1"/>
    </source>
</evidence>
<proteinExistence type="predicted"/>
<evidence type="ECO:0000256" key="1">
    <source>
        <dbReference type="SAM" id="SignalP"/>
    </source>
</evidence>
<organism evidence="2 3">
    <name type="scientific">Cereibacter sphaeroides</name>
    <name type="common">Rhodobacter sphaeroides</name>
    <dbReference type="NCBI Taxonomy" id="1063"/>
    <lineage>
        <taxon>Bacteria</taxon>
        <taxon>Pseudomonadati</taxon>
        <taxon>Pseudomonadota</taxon>
        <taxon>Alphaproteobacteria</taxon>
        <taxon>Rhodobacterales</taxon>
        <taxon>Paracoccaceae</taxon>
        <taxon>Cereibacter</taxon>
    </lineage>
</organism>